<evidence type="ECO:0000313" key="10">
    <source>
        <dbReference type="Proteomes" id="UP000494040"/>
    </source>
</evidence>
<dbReference type="GO" id="GO:0019915">
    <property type="term" value="P:lipid storage"/>
    <property type="evidence" value="ECO:0007669"/>
    <property type="project" value="InterPro"/>
</dbReference>
<dbReference type="InterPro" id="IPR029058">
    <property type="entry name" value="AB_hydrolase_fold"/>
</dbReference>
<dbReference type="EnsemblMetazoa" id="XM_014405141.2">
    <property type="protein sequence ID" value="XP_014260627.1"/>
    <property type="gene ID" value="LOC106673140"/>
</dbReference>
<keyword evidence="5" id="KW-0378">Hydrolase</keyword>
<dbReference type="OrthoDB" id="448051at2759"/>
<comment type="subcellular location">
    <subcellularLocation>
        <location evidence="1">Lipid droplet</location>
    </subcellularLocation>
</comment>
<evidence type="ECO:0000256" key="2">
    <source>
        <dbReference type="ARBA" id="ARBA00008300"/>
    </source>
</evidence>
<dbReference type="Proteomes" id="UP000494040">
    <property type="component" value="Unassembled WGS sequence"/>
</dbReference>
<evidence type="ECO:0000256" key="3">
    <source>
        <dbReference type="ARBA" id="ARBA00019242"/>
    </source>
</evidence>
<protein>
    <recommendedName>
        <fullName evidence="3">Lipid droplet-associated hydrolase</fullName>
        <ecNumber evidence="7">3.1.1.13</ecNumber>
    </recommendedName>
    <alternativeName>
        <fullName evidence="6">Lipid droplet-associated serine hydrolase</fullName>
    </alternativeName>
</protein>
<evidence type="ECO:0000256" key="6">
    <source>
        <dbReference type="ARBA" id="ARBA00031924"/>
    </source>
</evidence>
<evidence type="ECO:0000256" key="5">
    <source>
        <dbReference type="ARBA" id="ARBA00022801"/>
    </source>
</evidence>
<dbReference type="OMA" id="WVPVSYY"/>
<dbReference type="EnsemblMetazoa" id="XM_024229870.1">
    <property type="protein sequence ID" value="XP_024085638.1"/>
    <property type="gene ID" value="LOC106673140"/>
</dbReference>
<comment type="catalytic activity">
    <reaction evidence="8">
        <text>a cholesterol ester + H2O = cholesterol + a fatty acid + H(+)</text>
        <dbReference type="Rhea" id="RHEA:36403"/>
        <dbReference type="ChEBI" id="CHEBI:15377"/>
        <dbReference type="ChEBI" id="CHEBI:15378"/>
        <dbReference type="ChEBI" id="CHEBI:16113"/>
        <dbReference type="ChEBI" id="CHEBI:17002"/>
        <dbReference type="ChEBI" id="CHEBI:28868"/>
        <dbReference type="EC" id="3.1.1.13"/>
    </reaction>
    <physiologicalReaction direction="left-to-right" evidence="8">
        <dbReference type="Rhea" id="RHEA:36404"/>
    </physiologicalReaction>
</comment>
<name>A0A8I6STX3_CIMLE</name>
<dbReference type="AlphaFoldDB" id="A0A8I6STX3"/>
<dbReference type="EC" id="3.1.1.13" evidence="7"/>
<keyword evidence="10" id="KW-1185">Reference proteome</keyword>
<comment type="similarity">
    <text evidence="2">Belongs to the AB hydrolase superfamily. LDAH family.</text>
</comment>
<evidence type="ECO:0000313" key="9">
    <source>
        <dbReference type="EnsemblMetazoa" id="XP_024085638.1"/>
    </source>
</evidence>
<dbReference type="PANTHER" id="PTHR13390:SF0">
    <property type="entry name" value="LIPID DROPLET-ASSOCIATED HYDROLASE"/>
    <property type="match status" value="1"/>
</dbReference>
<dbReference type="GO" id="GO:0004771">
    <property type="term" value="F:sterol ester esterase activity"/>
    <property type="evidence" value="ECO:0007669"/>
    <property type="project" value="UniProtKB-EC"/>
</dbReference>
<evidence type="ECO:0000256" key="7">
    <source>
        <dbReference type="ARBA" id="ARBA00039150"/>
    </source>
</evidence>
<accession>A0A8I6STX3</accession>
<dbReference type="PANTHER" id="PTHR13390">
    <property type="entry name" value="LIPASE"/>
    <property type="match status" value="1"/>
</dbReference>
<dbReference type="GO" id="GO:0005811">
    <property type="term" value="C:lipid droplet"/>
    <property type="evidence" value="ECO:0007669"/>
    <property type="project" value="UniProtKB-SubCell"/>
</dbReference>
<evidence type="ECO:0000256" key="4">
    <source>
        <dbReference type="ARBA" id="ARBA00022677"/>
    </source>
</evidence>
<organism evidence="9 10">
    <name type="scientific">Cimex lectularius</name>
    <name type="common">Bed bug</name>
    <name type="synonym">Acanthia lectularia</name>
    <dbReference type="NCBI Taxonomy" id="79782"/>
    <lineage>
        <taxon>Eukaryota</taxon>
        <taxon>Metazoa</taxon>
        <taxon>Ecdysozoa</taxon>
        <taxon>Arthropoda</taxon>
        <taxon>Hexapoda</taxon>
        <taxon>Insecta</taxon>
        <taxon>Pterygota</taxon>
        <taxon>Neoptera</taxon>
        <taxon>Paraneoptera</taxon>
        <taxon>Hemiptera</taxon>
        <taxon>Heteroptera</taxon>
        <taxon>Panheteroptera</taxon>
        <taxon>Cimicomorpha</taxon>
        <taxon>Cimicidae</taxon>
        <taxon>Cimex</taxon>
    </lineage>
</organism>
<evidence type="ECO:0000256" key="1">
    <source>
        <dbReference type="ARBA" id="ARBA00004502"/>
    </source>
</evidence>
<sequence>MVYKKGWVPINSVPTMVRTWGGWIDEEIKTKEVLLLITGNPGISDFYMKFLSMLHFILQIPVWIVCHAGHQLPPDDCGLKMPPLKKNTNLYTLQGQVDHKKWFINKYIPKDKNIYLIGHSVGGKVVVELLKDEQINEQITQAHLLFPTLEHFDDTHNAWLLKNVTLRILFILNFVSWLLYKLPYHIRFCLVRTVYFLRLNFSMPTCAIHGIVKLISPQVIKQAIFLAHDEMLRIKDLDHDVYETNKNKIWIYYGQKDGWTEPHHFENMRLHHPEVNAQMLDSKFAHIFTFQTNYEMAEVLCRVIKSNS</sequence>
<dbReference type="Pfam" id="PF10230">
    <property type="entry name" value="LIDHydrolase"/>
    <property type="match status" value="1"/>
</dbReference>
<dbReference type="Gene3D" id="3.40.50.1820">
    <property type="entry name" value="alpha/beta hydrolase"/>
    <property type="match status" value="1"/>
</dbReference>
<dbReference type="InterPro" id="IPR019363">
    <property type="entry name" value="LDAH"/>
</dbReference>
<reference evidence="9" key="1">
    <citation type="submission" date="2022-01" db="UniProtKB">
        <authorList>
            <consortium name="EnsemblMetazoa"/>
        </authorList>
    </citation>
    <scope>IDENTIFICATION</scope>
</reference>
<dbReference type="SUPFAM" id="SSF53474">
    <property type="entry name" value="alpha/beta-Hydrolases"/>
    <property type="match status" value="1"/>
</dbReference>
<evidence type="ECO:0000256" key="8">
    <source>
        <dbReference type="ARBA" id="ARBA00049527"/>
    </source>
</evidence>
<gene>
    <name evidence="9" type="primary">106673140</name>
</gene>
<dbReference type="KEGG" id="clec:106673140"/>
<keyword evidence="4" id="KW-0551">Lipid droplet</keyword>
<proteinExistence type="inferred from homology"/>